<proteinExistence type="predicted"/>
<dbReference type="PROSITE" id="PS50893">
    <property type="entry name" value="ABC_TRANSPORTER_2"/>
    <property type="match status" value="1"/>
</dbReference>
<dbReference type="SUPFAM" id="SSF52540">
    <property type="entry name" value="P-loop containing nucleoside triphosphate hydrolases"/>
    <property type="match status" value="1"/>
</dbReference>
<dbReference type="GO" id="GO:0005524">
    <property type="term" value="F:ATP binding"/>
    <property type="evidence" value="ECO:0007669"/>
    <property type="project" value="UniProtKB-KW"/>
</dbReference>
<dbReference type="InterPro" id="IPR027417">
    <property type="entry name" value="P-loop_NTPase"/>
</dbReference>
<dbReference type="RefSeq" id="WP_282912403.1">
    <property type="nucleotide sequence ID" value="NZ_JAGRPV010000001.1"/>
</dbReference>
<evidence type="ECO:0000256" key="8">
    <source>
        <dbReference type="SAM" id="Phobius"/>
    </source>
</evidence>
<feature type="transmembrane region" description="Helical" evidence="8">
    <location>
        <begin position="62"/>
        <end position="83"/>
    </location>
</feature>
<reference evidence="11" key="1">
    <citation type="submission" date="2023-04" db="EMBL/GenBank/DDBJ databases">
        <title>Comparative genomic analysis of Cohnella hashimotonis sp. nov., isolated from the International Space Station.</title>
        <authorList>
            <person name="Venkateswaran K."/>
            <person name="Simpson A."/>
        </authorList>
    </citation>
    <scope>NUCLEOTIDE SEQUENCE</scope>
    <source>
        <strain evidence="11">F6_2S_P_1</strain>
    </source>
</reference>
<dbReference type="Gene3D" id="3.40.50.300">
    <property type="entry name" value="P-loop containing nucleotide triphosphate hydrolases"/>
    <property type="match status" value="1"/>
</dbReference>
<evidence type="ECO:0000256" key="1">
    <source>
        <dbReference type="ARBA" id="ARBA00004651"/>
    </source>
</evidence>
<evidence type="ECO:0000256" key="7">
    <source>
        <dbReference type="SAM" id="MobiDB-lite"/>
    </source>
</evidence>
<dbReference type="CDD" id="cd03254">
    <property type="entry name" value="ABCC_Glucan_exporter_like"/>
    <property type="match status" value="1"/>
</dbReference>
<feature type="transmembrane region" description="Helical" evidence="8">
    <location>
        <begin position="296"/>
        <end position="323"/>
    </location>
</feature>
<dbReference type="InterPro" id="IPR039421">
    <property type="entry name" value="Type_1_exporter"/>
</dbReference>
<dbReference type="PANTHER" id="PTHR43394:SF1">
    <property type="entry name" value="ATP-BINDING CASSETTE SUB-FAMILY B MEMBER 10, MITOCHONDRIAL"/>
    <property type="match status" value="1"/>
</dbReference>
<dbReference type="Gene3D" id="1.20.1560.10">
    <property type="entry name" value="ABC transporter type 1, transmembrane domain"/>
    <property type="match status" value="1"/>
</dbReference>
<evidence type="ECO:0000313" key="11">
    <source>
        <dbReference type="EMBL" id="MDI4649796.1"/>
    </source>
</evidence>
<comment type="caution">
    <text evidence="11">The sequence shown here is derived from an EMBL/GenBank/DDBJ whole genome shotgun (WGS) entry which is preliminary data.</text>
</comment>
<dbReference type="InterPro" id="IPR003439">
    <property type="entry name" value="ABC_transporter-like_ATP-bd"/>
</dbReference>
<evidence type="ECO:0000256" key="5">
    <source>
        <dbReference type="ARBA" id="ARBA00022989"/>
    </source>
</evidence>
<dbReference type="SUPFAM" id="SSF90123">
    <property type="entry name" value="ABC transporter transmembrane region"/>
    <property type="match status" value="1"/>
</dbReference>
<feature type="transmembrane region" description="Helical" evidence="8">
    <location>
        <begin position="104"/>
        <end position="123"/>
    </location>
</feature>
<feature type="region of interest" description="Disordered" evidence="7">
    <location>
        <begin position="1"/>
        <end position="42"/>
    </location>
</feature>
<gene>
    <name evidence="11" type="ORF">KB449_33020</name>
</gene>
<feature type="compositionally biased region" description="Low complexity" evidence="7">
    <location>
        <begin position="1"/>
        <end position="19"/>
    </location>
</feature>
<dbReference type="PROSITE" id="PS00211">
    <property type="entry name" value="ABC_TRANSPORTER_1"/>
    <property type="match status" value="1"/>
</dbReference>
<name>A0ABT6TSG7_9BACL</name>
<evidence type="ECO:0000259" key="9">
    <source>
        <dbReference type="PROSITE" id="PS50893"/>
    </source>
</evidence>
<dbReference type="PANTHER" id="PTHR43394">
    <property type="entry name" value="ATP-DEPENDENT PERMEASE MDL1, MITOCHONDRIAL"/>
    <property type="match status" value="1"/>
</dbReference>
<feature type="domain" description="ABC transporter" evidence="9">
    <location>
        <begin position="383"/>
        <end position="617"/>
    </location>
</feature>
<evidence type="ECO:0000256" key="6">
    <source>
        <dbReference type="ARBA" id="ARBA00023136"/>
    </source>
</evidence>
<dbReference type="InterPro" id="IPR036640">
    <property type="entry name" value="ABC1_TM_sf"/>
</dbReference>
<dbReference type="PROSITE" id="PS50929">
    <property type="entry name" value="ABC_TM1F"/>
    <property type="match status" value="1"/>
</dbReference>
<dbReference type="Pfam" id="PF00005">
    <property type="entry name" value="ABC_tran"/>
    <property type="match status" value="1"/>
</dbReference>
<dbReference type="Proteomes" id="UP001161691">
    <property type="component" value="Unassembled WGS sequence"/>
</dbReference>
<evidence type="ECO:0000259" key="10">
    <source>
        <dbReference type="PROSITE" id="PS50929"/>
    </source>
</evidence>
<accession>A0ABT6TSG7</accession>
<evidence type="ECO:0000256" key="2">
    <source>
        <dbReference type="ARBA" id="ARBA00022692"/>
    </source>
</evidence>
<feature type="transmembrane region" description="Helical" evidence="8">
    <location>
        <begin position="185"/>
        <end position="216"/>
    </location>
</feature>
<dbReference type="InterPro" id="IPR011527">
    <property type="entry name" value="ABC1_TM_dom"/>
</dbReference>
<keyword evidence="5 8" id="KW-1133">Transmembrane helix</keyword>
<organism evidence="11 12">
    <name type="scientific">Cohnella hashimotonis</name>
    <dbReference type="NCBI Taxonomy" id="2826895"/>
    <lineage>
        <taxon>Bacteria</taxon>
        <taxon>Bacillati</taxon>
        <taxon>Bacillota</taxon>
        <taxon>Bacilli</taxon>
        <taxon>Bacillales</taxon>
        <taxon>Paenibacillaceae</taxon>
        <taxon>Cohnella</taxon>
    </lineage>
</organism>
<keyword evidence="3" id="KW-0547">Nucleotide-binding</keyword>
<keyword evidence="6 8" id="KW-0472">Membrane</keyword>
<dbReference type="InterPro" id="IPR003593">
    <property type="entry name" value="AAA+_ATPase"/>
</dbReference>
<dbReference type="EMBL" id="JAGRPV010000001">
    <property type="protein sequence ID" value="MDI4649796.1"/>
    <property type="molecule type" value="Genomic_DNA"/>
</dbReference>
<keyword evidence="2 8" id="KW-0812">Transmembrane</keyword>
<keyword evidence="12" id="KW-1185">Reference proteome</keyword>
<dbReference type="InterPro" id="IPR017871">
    <property type="entry name" value="ABC_transporter-like_CS"/>
</dbReference>
<sequence>MAGGNSNPSNANASKTPSNIDQMGFRAGPGPRPGEVPKVRSKDTAGTLRRIWGYLKLQRSTLVWVIACTVLTTLFSLLGPYLIGKMFDDYIVKRQYDGMFRMGMILFGVYVLGALFTWIQQYMASSLSQNTVRDMRSDLFEQYQRLPVPFFDRKTHGELMSRAVNDIANVSNTLNQTVVQLIASVLMLVGSVVMMLSLSVWMTLITVLTVPLIVFITKKVTKYTRRYFTEQQKQLGEVNGFVQESISGLKVVKTFGNEARSIERFREINERLRAVGIKAQSLSGSMGPMMNTMRNLTFLIIAVFGGVFAYHDLITIGVIVSFLNYSNQFSQPINQLANQYNLFQSAVAGAERVFEVLDLEPETSHEVRREAAGGASRPIRGDVVFDRVDFSYKPEVPVLRQLSLHAEPGQTIALVGPTGAGKTTIINLLTRFYDIQSGRILIDGQEIRELDKEALRAQIGLVLQDAYVFSGTIRDNIRYGRLGATDQEVEAAARHVGADAFIRKLHDGYDTHLNAEGGNLSQGQRQLLTIARAVLANPAILILDEATSNVDTRTELHIQEAMKLLMQGRTSFVIAHRLSTIQEADAILVIQGGEIVERGTHEELLQQNGFYADMYNNQFAHTQVS</sequence>
<keyword evidence="4 11" id="KW-0067">ATP-binding</keyword>
<dbReference type="CDD" id="cd18547">
    <property type="entry name" value="ABC_6TM_Tm288_like"/>
    <property type="match status" value="1"/>
</dbReference>
<evidence type="ECO:0000256" key="3">
    <source>
        <dbReference type="ARBA" id="ARBA00022741"/>
    </source>
</evidence>
<protein>
    <submittedName>
        <fullName evidence="11">ABC transporter ATP-binding protein</fullName>
    </submittedName>
</protein>
<evidence type="ECO:0000313" key="12">
    <source>
        <dbReference type="Proteomes" id="UP001161691"/>
    </source>
</evidence>
<dbReference type="Pfam" id="PF00664">
    <property type="entry name" value="ABC_membrane"/>
    <property type="match status" value="1"/>
</dbReference>
<comment type="subcellular location">
    <subcellularLocation>
        <location evidence="1">Cell membrane</location>
        <topology evidence="1">Multi-pass membrane protein</topology>
    </subcellularLocation>
</comment>
<feature type="domain" description="ABC transmembrane type-1" evidence="10">
    <location>
        <begin position="63"/>
        <end position="345"/>
    </location>
</feature>
<evidence type="ECO:0000256" key="4">
    <source>
        <dbReference type="ARBA" id="ARBA00022840"/>
    </source>
</evidence>
<dbReference type="SMART" id="SM00382">
    <property type="entry name" value="AAA"/>
    <property type="match status" value="1"/>
</dbReference>